<proteinExistence type="predicted"/>
<evidence type="ECO:0000313" key="3">
    <source>
        <dbReference type="Proteomes" id="UP001165082"/>
    </source>
</evidence>
<name>A0A9W7FIE8_9STRA</name>
<sequence>MERTISVSDLGVSVSQGPVVVDLSSNLQGVTHSSAVQLLVQTCAGLFNRDSSPPGTPEVYTLGTADNLIDGLWLADLEGWVPELTFVGTFIDDCMNSLSSGYFLFDYEDQKSLIPNIITLAGVTGALPIDKSLADTLKIPNTLELQFDLTREWRFHTPLSATREVYAKYLNQTTGLAMINPGYDHKMGVLHPPLTREPDMRLVDFVVKEKLFALYLNVGCIPGTREHALLNEITSRNTFPKPTPVYGYDDTVPLFGGDTFEAETNCVAAHNLGQIASVGFNNMAYFSKGRHQISKPLSQPEDPDTDLEFDASLTYVALVIGDGDNLLFLKNRNYLWTKARRARCSIDPESTKLCFPLTWTISPRALQVIPQMVQYFYDFAHETGRDFFSLPPSGDLYSYPSMMREEDQGTYVDTVIDDFDFLDVSTSVHWEWFYSWRKAIDVYFPKFSARIGISRSVGFFLTNVPFDIPLLLFGPKEDFKIVGENENVVLFKPNEWRGVDGKTREAPTVTQMAAKINGADRGTLRGIYLTSDGGASIDSLYKLVDELEEHVVIVSGDTLVKLAIQKGV</sequence>
<dbReference type="InterPro" id="IPR038410">
    <property type="entry name" value="GxGYxYP_C_sf"/>
</dbReference>
<dbReference type="PANTHER" id="PTHR37321:SF1">
    <property type="entry name" value="EXPORTED PROTEIN"/>
    <property type="match status" value="1"/>
</dbReference>
<feature type="domain" description="GxGYxYP putative glycoside hydrolase C-terminal" evidence="1">
    <location>
        <begin position="314"/>
        <end position="426"/>
    </location>
</feature>
<dbReference type="AlphaFoldDB" id="A0A9W7FIE8"/>
<evidence type="ECO:0000313" key="2">
    <source>
        <dbReference type="EMBL" id="GMI12646.1"/>
    </source>
</evidence>
<dbReference type="EMBL" id="BRXZ01000490">
    <property type="protein sequence ID" value="GMI12646.1"/>
    <property type="molecule type" value="Genomic_DNA"/>
</dbReference>
<keyword evidence="3" id="KW-1185">Reference proteome</keyword>
<accession>A0A9W7FIE8</accession>
<dbReference type="OrthoDB" id="414388at2759"/>
<reference evidence="2" key="1">
    <citation type="submission" date="2022-07" db="EMBL/GenBank/DDBJ databases">
        <title>Genome analysis of Parmales, a sister group of diatoms, reveals the evolutionary specialization of diatoms from phago-mixotrophs to photoautotrophs.</title>
        <authorList>
            <person name="Ban H."/>
            <person name="Sato S."/>
            <person name="Yoshikawa S."/>
            <person name="Kazumasa Y."/>
            <person name="Nakamura Y."/>
            <person name="Ichinomiya M."/>
            <person name="Saitoh K."/>
            <person name="Sato N."/>
            <person name="Blanc-Mathieu R."/>
            <person name="Endo H."/>
            <person name="Kuwata A."/>
            <person name="Ogata H."/>
        </authorList>
    </citation>
    <scope>NUCLEOTIDE SEQUENCE</scope>
</reference>
<gene>
    <name evidence="2" type="ORF">TrRE_jg6119</name>
</gene>
<dbReference type="Gene3D" id="3.20.20.490">
    <property type="entry name" value="GxGYxYP glycoside hydrolase, C-terminal domain"/>
    <property type="match status" value="1"/>
</dbReference>
<dbReference type="Pfam" id="PF14323">
    <property type="entry name" value="GxGYxYP_C"/>
    <property type="match status" value="1"/>
</dbReference>
<comment type="caution">
    <text evidence="2">The sequence shown here is derived from an EMBL/GenBank/DDBJ whole genome shotgun (WGS) entry which is preliminary data.</text>
</comment>
<dbReference type="Proteomes" id="UP001165082">
    <property type="component" value="Unassembled WGS sequence"/>
</dbReference>
<protein>
    <recommendedName>
        <fullName evidence="1">GxGYxYP putative glycoside hydrolase C-terminal domain-containing protein</fullName>
    </recommendedName>
</protein>
<dbReference type="InterPro" id="IPR025832">
    <property type="entry name" value="GxGYxYP_C"/>
</dbReference>
<dbReference type="PANTHER" id="PTHR37321">
    <property type="entry name" value="EXPORTED PROTEIN-RELATED"/>
    <property type="match status" value="1"/>
</dbReference>
<evidence type="ECO:0000259" key="1">
    <source>
        <dbReference type="Pfam" id="PF14323"/>
    </source>
</evidence>
<organism evidence="2 3">
    <name type="scientific">Triparma retinervis</name>
    <dbReference type="NCBI Taxonomy" id="2557542"/>
    <lineage>
        <taxon>Eukaryota</taxon>
        <taxon>Sar</taxon>
        <taxon>Stramenopiles</taxon>
        <taxon>Ochrophyta</taxon>
        <taxon>Bolidophyceae</taxon>
        <taxon>Parmales</taxon>
        <taxon>Triparmaceae</taxon>
        <taxon>Triparma</taxon>
    </lineage>
</organism>